<dbReference type="Gene3D" id="3.30.9.10">
    <property type="entry name" value="D-Amino Acid Oxidase, subunit A, domain 2"/>
    <property type="match status" value="1"/>
</dbReference>
<keyword evidence="3" id="KW-0408">Iron</keyword>
<evidence type="ECO:0000259" key="6">
    <source>
        <dbReference type="PROSITE" id="PS51296"/>
    </source>
</evidence>
<dbReference type="AlphaFoldDB" id="A0A1I2EWU2"/>
<keyword evidence="1" id="KW-0001">2Fe-2S</keyword>
<keyword evidence="8" id="KW-1185">Reference proteome</keyword>
<gene>
    <name evidence="7" type="ORF">SAMN05192532_10716</name>
</gene>
<evidence type="ECO:0000256" key="3">
    <source>
        <dbReference type="ARBA" id="ARBA00023004"/>
    </source>
</evidence>
<keyword evidence="4" id="KW-0411">Iron-sulfur</keyword>
<dbReference type="PROSITE" id="PS51296">
    <property type="entry name" value="RIESKE"/>
    <property type="match status" value="1"/>
</dbReference>
<dbReference type="RefSeq" id="WP_091663144.1">
    <property type="nucleotide sequence ID" value="NZ_FONT01000007.1"/>
</dbReference>
<accession>A0A1I2EWU2</accession>
<evidence type="ECO:0000256" key="5">
    <source>
        <dbReference type="ARBA" id="ARBA00023157"/>
    </source>
</evidence>
<protein>
    <submittedName>
        <fullName evidence="7">Glycine/D-amino acid oxidase</fullName>
    </submittedName>
</protein>
<dbReference type="InterPro" id="IPR005805">
    <property type="entry name" value="Rieske_Fe-S_prot_C"/>
</dbReference>
<dbReference type="SUPFAM" id="SSF50022">
    <property type="entry name" value="ISP domain"/>
    <property type="match status" value="1"/>
</dbReference>
<dbReference type="InterPro" id="IPR017941">
    <property type="entry name" value="Rieske_2Fe-2S"/>
</dbReference>
<feature type="domain" description="Rieske" evidence="6">
    <location>
        <begin position="421"/>
        <end position="506"/>
    </location>
</feature>
<dbReference type="GO" id="GO:0004497">
    <property type="term" value="F:monooxygenase activity"/>
    <property type="evidence" value="ECO:0007669"/>
    <property type="project" value="UniProtKB-ARBA"/>
</dbReference>
<dbReference type="SUPFAM" id="SSF51905">
    <property type="entry name" value="FAD/NAD(P)-binding domain"/>
    <property type="match status" value="1"/>
</dbReference>
<dbReference type="PANTHER" id="PTHR13847">
    <property type="entry name" value="SARCOSINE DEHYDROGENASE-RELATED"/>
    <property type="match status" value="1"/>
</dbReference>
<dbReference type="GO" id="GO:0051537">
    <property type="term" value="F:2 iron, 2 sulfur cluster binding"/>
    <property type="evidence" value="ECO:0007669"/>
    <property type="project" value="UniProtKB-KW"/>
</dbReference>
<evidence type="ECO:0000313" key="7">
    <source>
        <dbReference type="EMBL" id="SFE96690.1"/>
    </source>
</evidence>
<proteinExistence type="predicted"/>
<sequence length="506" mass="56915">MKHPIPEESLSYWLDTTELPRYSPLLENKETDVVVVGGGIAGITTAYLISQRGIKVTLIEGDRILHGTTGYTTAKLTAQHDLIYDRLIKKVGKENAKLYYASNIAAKRFVEKTISEKRIPSNLRKERAYIYAETEKTLKKIEKEWEAYNKLGIDKCAFQEDIALDMRTKGAIVMEDQAQFHPLPYLKRLTEEIVNHGGTIYEDTRAVDLQKGNRVTIKTDKGHTITSKYTAICTHYPFYDKDGSYYAKLEPSRSYTLAIKPDKKYPGGMYLSADHPKRSFRAAEDDLILVGGEGHPTGKVSDTFQHYEALRDFSEEVFGVTAIPYRWSSQDSNTLDDIPYIGRLTSKDDNVYIATGFKKWGMTSGTAAGLLLADVMTGRENPMEELFDPARVKINTGFSQFLKNNASVAKSFASGKTKGKKQSTKEISIDEGRILETENGREGVYKDIHGKVYRVSTTCTHMGCDVEWNNSERTWDCPCHGSRFTYDGSVIEGPAVKPLESYPSKD</sequence>
<dbReference type="InterPro" id="IPR036188">
    <property type="entry name" value="FAD/NAD-bd_sf"/>
</dbReference>
<dbReference type="PANTHER" id="PTHR13847:SF274">
    <property type="entry name" value="RIESKE 2FE-2S IRON-SULFUR PROTEIN YHFW-RELATED"/>
    <property type="match status" value="1"/>
</dbReference>
<dbReference type="OrthoDB" id="9767869at2"/>
<dbReference type="GO" id="GO:0046872">
    <property type="term" value="F:metal ion binding"/>
    <property type="evidence" value="ECO:0007669"/>
    <property type="project" value="UniProtKB-KW"/>
</dbReference>
<dbReference type="FunFam" id="2.102.10.10:FF:000014">
    <property type="entry name" value="Oxidoreductase, FAD dependent"/>
    <property type="match status" value="1"/>
</dbReference>
<dbReference type="CDD" id="cd03477">
    <property type="entry name" value="Rieske_YhfW_C"/>
    <property type="match status" value="1"/>
</dbReference>
<dbReference type="EMBL" id="FONT01000007">
    <property type="protein sequence ID" value="SFE96690.1"/>
    <property type="molecule type" value="Genomic_DNA"/>
</dbReference>
<dbReference type="Pfam" id="PF01266">
    <property type="entry name" value="DAO"/>
    <property type="match status" value="1"/>
</dbReference>
<dbReference type="InterPro" id="IPR006076">
    <property type="entry name" value="FAD-dep_OxRdtase"/>
</dbReference>
<dbReference type="Gene3D" id="2.102.10.10">
    <property type="entry name" value="Rieske [2Fe-2S] iron-sulphur domain"/>
    <property type="match status" value="1"/>
</dbReference>
<evidence type="ECO:0000256" key="1">
    <source>
        <dbReference type="ARBA" id="ARBA00022714"/>
    </source>
</evidence>
<dbReference type="PRINTS" id="PR00162">
    <property type="entry name" value="RIESKE"/>
</dbReference>
<name>A0A1I2EWU2_9BACI</name>
<dbReference type="InterPro" id="IPR036922">
    <property type="entry name" value="Rieske_2Fe-2S_sf"/>
</dbReference>
<organism evidence="7 8">
    <name type="scientific">Alteribacillus iranensis</name>
    <dbReference type="NCBI Taxonomy" id="930128"/>
    <lineage>
        <taxon>Bacteria</taxon>
        <taxon>Bacillati</taxon>
        <taxon>Bacillota</taxon>
        <taxon>Bacilli</taxon>
        <taxon>Bacillales</taxon>
        <taxon>Bacillaceae</taxon>
        <taxon>Alteribacillus</taxon>
    </lineage>
</organism>
<dbReference type="GO" id="GO:0016020">
    <property type="term" value="C:membrane"/>
    <property type="evidence" value="ECO:0007669"/>
    <property type="project" value="InterPro"/>
</dbReference>
<keyword evidence="2" id="KW-0479">Metal-binding</keyword>
<evidence type="ECO:0000313" key="8">
    <source>
        <dbReference type="Proteomes" id="UP000199516"/>
    </source>
</evidence>
<dbReference type="GO" id="GO:0016705">
    <property type="term" value="F:oxidoreductase activity, acting on paired donors, with incorporation or reduction of molecular oxygen"/>
    <property type="evidence" value="ECO:0007669"/>
    <property type="project" value="UniProtKB-ARBA"/>
</dbReference>
<keyword evidence="5" id="KW-1015">Disulfide bond</keyword>
<dbReference type="InterPro" id="IPR038010">
    <property type="entry name" value="YhfW_C"/>
</dbReference>
<evidence type="ECO:0000256" key="2">
    <source>
        <dbReference type="ARBA" id="ARBA00022723"/>
    </source>
</evidence>
<dbReference type="Gene3D" id="3.50.50.60">
    <property type="entry name" value="FAD/NAD(P)-binding domain"/>
    <property type="match status" value="1"/>
</dbReference>
<dbReference type="Pfam" id="PF00355">
    <property type="entry name" value="Rieske"/>
    <property type="match status" value="1"/>
</dbReference>
<dbReference type="GO" id="GO:0005737">
    <property type="term" value="C:cytoplasm"/>
    <property type="evidence" value="ECO:0007669"/>
    <property type="project" value="TreeGrafter"/>
</dbReference>
<evidence type="ECO:0000256" key="4">
    <source>
        <dbReference type="ARBA" id="ARBA00023014"/>
    </source>
</evidence>
<reference evidence="7 8" key="1">
    <citation type="submission" date="2016-10" db="EMBL/GenBank/DDBJ databases">
        <authorList>
            <person name="de Groot N.N."/>
        </authorList>
    </citation>
    <scope>NUCLEOTIDE SEQUENCE [LARGE SCALE GENOMIC DNA]</scope>
    <source>
        <strain evidence="7 8">DSM 23995</strain>
    </source>
</reference>
<dbReference type="STRING" id="930128.SAMN05192532_10716"/>
<dbReference type="Proteomes" id="UP000199516">
    <property type="component" value="Unassembled WGS sequence"/>
</dbReference>